<gene>
    <name evidence="2" type="ORF">FOZ61_005906</name>
</gene>
<name>A0A7J6KH30_PEROL</name>
<dbReference type="Proteomes" id="UP000570595">
    <property type="component" value="Unassembled WGS sequence"/>
</dbReference>
<dbReference type="AlphaFoldDB" id="A0A7J6KH30"/>
<accession>A0A7J6KH30</accession>
<organism evidence="2 3">
    <name type="scientific">Perkinsus olseni</name>
    <name type="common">Perkinsus atlanticus</name>
    <dbReference type="NCBI Taxonomy" id="32597"/>
    <lineage>
        <taxon>Eukaryota</taxon>
        <taxon>Sar</taxon>
        <taxon>Alveolata</taxon>
        <taxon>Perkinsozoa</taxon>
        <taxon>Perkinsea</taxon>
        <taxon>Perkinsida</taxon>
        <taxon>Perkinsidae</taxon>
        <taxon>Perkinsus</taxon>
    </lineage>
</organism>
<reference evidence="2 3" key="1">
    <citation type="submission" date="2020-04" db="EMBL/GenBank/DDBJ databases">
        <title>Perkinsus olseni comparative genomics.</title>
        <authorList>
            <person name="Bogema D.R."/>
        </authorList>
    </citation>
    <scope>NUCLEOTIDE SEQUENCE [LARGE SCALE GENOMIC DNA]</scope>
    <source>
        <strain evidence="2">ATCC PRA-179</strain>
    </source>
</reference>
<sequence length="116" mass="12544">LSDRVAYAGDSKAREGSSRGKAQRGGSKGKVPLDSWAKGYAAVYVVRSQSSEKRLDSEAIKKEFDPDVTKFIRGKKQPLALIGYTDVAKGKAAAERGSAKEEYSIRPFQFRAGSGN</sequence>
<evidence type="ECO:0000313" key="3">
    <source>
        <dbReference type="Proteomes" id="UP000570595"/>
    </source>
</evidence>
<evidence type="ECO:0000313" key="2">
    <source>
        <dbReference type="EMBL" id="KAF4646428.1"/>
    </source>
</evidence>
<dbReference type="EMBL" id="JABAHT010003281">
    <property type="protein sequence ID" value="KAF4646428.1"/>
    <property type="molecule type" value="Genomic_DNA"/>
</dbReference>
<protein>
    <submittedName>
        <fullName evidence="2">Uncharacterized protein</fullName>
    </submittedName>
</protein>
<comment type="caution">
    <text evidence="2">The sequence shown here is derived from an EMBL/GenBank/DDBJ whole genome shotgun (WGS) entry which is preliminary data.</text>
</comment>
<feature type="non-terminal residue" evidence="2">
    <location>
        <position position="1"/>
    </location>
</feature>
<evidence type="ECO:0000256" key="1">
    <source>
        <dbReference type="SAM" id="MobiDB-lite"/>
    </source>
</evidence>
<proteinExistence type="predicted"/>
<feature type="region of interest" description="Disordered" evidence="1">
    <location>
        <begin position="1"/>
        <end position="32"/>
    </location>
</feature>
<feature type="non-terminal residue" evidence="2">
    <location>
        <position position="116"/>
    </location>
</feature>